<evidence type="ECO:0000313" key="1">
    <source>
        <dbReference type="EMBL" id="KAJ7023239.1"/>
    </source>
</evidence>
<dbReference type="Proteomes" id="UP001218188">
    <property type="component" value="Unassembled WGS sequence"/>
</dbReference>
<gene>
    <name evidence="1" type="ORF">C8F04DRAFT_1306032</name>
</gene>
<proteinExistence type="predicted"/>
<organism evidence="1 2">
    <name type="scientific">Mycena alexandri</name>
    <dbReference type="NCBI Taxonomy" id="1745969"/>
    <lineage>
        <taxon>Eukaryota</taxon>
        <taxon>Fungi</taxon>
        <taxon>Dikarya</taxon>
        <taxon>Basidiomycota</taxon>
        <taxon>Agaricomycotina</taxon>
        <taxon>Agaricomycetes</taxon>
        <taxon>Agaricomycetidae</taxon>
        <taxon>Agaricales</taxon>
        <taxon>Marasmiineae</taxon>
        <taxon>Mycenaceae</taxon>
        <taxon>Mycena</taxon>
    </lineage>
</organism>
<comment type="caution">
    <text evidence="1">The sequence shown here is derived from an EMBL/GenBank/DDBJ whole genome shotgun (WGS) entry which is preliminary data.</text>
</comment>
<accession>A0AAD6S8M1</accession>
<sequence>MSAPNYNPFCVIGIYRASDHSSREEFEKSMAKLGHDVKLLPAAQNNMLKLNMIYQNDKLSESIQDMGLPEAPTTVLVTGECETAEHLVEYIRDPSIAQLIAEAEPWLHSKACAFSADVVTKIDRLQGMRRETCCGIFIFKVPSHMEVGEYHGKIESIVDKFVALPVAREHMVKHTIWFQNDIMAPELEETWRFPEAERTVVVMLECDTWDSMNQILTHEEIKRIIGDAINDFGLHVESNCFSADVETLVYKYDS</sequence>
<keyword evidence="2" id="KW-1185">Reference proteome</keyword>
<name>A0AAD6S8M1_9AGAR</name>
<evidence type="ECO:0000313" key="2">
    <source>
        <dbReference type="Proteomes" id="UP001218188"/>
    </source>
</evidence>
<protein>
    <submittedName>
        <fullName evidence="1">Uncharacterized protein</fullName>
    </submittedName>
</protein>
<dbReference type="EMBL" id="JARJCM010000191">
    <property type="protein sequence ID" value="KAJ7023239.1"/>
    <property type="molecule type" value="Genomic_DNA"/>
</dbReference>
<dbReference type="AlphaFoldDB" id="A0AAD6S8M1"/>
<reference evidence="1" key="1">
    <citation type="submission" date="2023-03" db="EMBL/GenBank/DDBJ databases">
        <title>Massive genome expansion in bonnet fungi (Mycena s.s.) driven by repeated elements and novel gene families across ecological guilds.</title>
        <authorList>
            <consortium name="Lawrence Berkeley National Laboratory"/>
            <person name="Harder C.B."/>
            <person name="Miyauchi S."/>
            <person name="Viragh M."/>
            <person name="Kuo A."/>
            <person name="Thoen E."/>
            <person name="Andreopoulos B."/>
            <person name="Lu D."/>
            <person name="Skrede I."/>
            <person name="Drula E."/>
            <person name="Henrissat B."/>
            <person name="Morin E."/>
            <person name="Kohler A."/>
            <person name="Barry K."/>
            <person name="LaButti K."/>
            <person name="Morin E."/>
            <person name="Salamov A."/>
            <person name="Lipzen A."/>
            <person name="Mereny Z."/>
            <person name="Hegedus B."/>
            <person name="Baldrian P."/>
            <person name="Stursova M."/>
            <person name="Weitz H."/>
            <person name="Taylor A."/>
            <person name="Grigoriev I.V."/>
            <person name="Nagy L.G."/>
            <person name="Martin F."/>
            <person name="Kauserud H."/>
        </authorList>
    </citation>
    <scope>NUCLEOTIDE SEQUENCE</scope>
    <source>
        <strain evidence="1">CBHHK200</strain>
    </source>
</reference>